<dbReference type="Proteomes" id="UP000184330">
    <property type="component" value="Unassembled WGS sequence"/>
</dbReference>
<dbReference type="AlphaFoldDB" id="A0A1L7XM15"/>
<evidence type="ECO:0000313" key="1">
    <source>
        <dbReference type="EMBL" id="CZR66054.1"/>
    </source>
</evidence>
<dbReference type="EMBL" id="FJOG01000034">
    <property type="protein sequence ID" value="CZR66054.1"/>
    <property type="molecule type" value="Genomic_DNA"/>
</dbReference>
<sequence length="212" mass="24786">MQSFTDVMLSREGTGIILLLGIILSAVFAWKLTSLLRQLRAIEQRQLKRDKNHAAQFECSEKKYPEPRVSTTSNGMFMVRGYPSTGKVMQKLVDGVEMEYLGLNRFRIADRSHIKDEEDEFCRKLLRLGANIWQNEAHYQSWAQDPERDGIMQHEIGYPSSGGMWLLKRKDLGEQDERLAMLRVCFTMDERCWVLKRLGAKFYRSIEECRKI</sequence>
<gene>
    <name evidence="1" type="ORF">PAC_15955</name>
</gene>
<accession>A0A1L7XM15</accession>
<organism evidence="1 2">
    <name type="scientific">Phialocephala subalpina</name>
    <dbReference type="NCBI Taxonomy" id="576137"/>
    <lineage>
        <taxon>Eukaryota</taxon>
        <taxon>Fungi</taxon>
        <taxon>Dikarya</taxon>
        <taxon>Ascomycota</taxon>
        <taxon>Pezizomycotina</taxon>
        <taxon>Leotiomycetes</taxon>
        <taxon>Helotiales</taxon>
        <taxon>Mollisiaceae</taxon>
        <taxon>Phialocephala</taxon>
        <taxon>Phialocephala fortinii species complex</taxon>
    </lineage>
</organism>
<proteinExistence type="predicted"/>
<protein>
    <submittedName>
        <fullName evidence="1">Uncharacterized protein</fullName>
    </submittedName>
</protein>
<evidence type="ECO:0000313" key="2">
    <source>
        <dbReference type="Proteomes" id="UP000184330"/>
    </source>
</evidence>
<name>A0A1L7XM15_9HELO</name>
<keyword evidence="2" id="KW-1185">Reference proteome</keyword>
<dbReference type="OrthoDB" id="4487429at2759"/>
<reference evidence="1 2" key="1">
    <citation type="submission" date="2016-03" db="EMBL/GenBank/DDBJ databases">
        <authorList>
            <person name="Ploux O."/>
        </authorList>
    </citation>
    <scope>NUCLEOTIDE SEQUENCE [LARGE SCALE GENOMIC DNA]</scope>
    <source>
        <strain evidence="1 2">UAMH 11012</strain>
    </source>
</reference>